<gene>
    <name evidence="1" type="ORF">LIZ56_09975</name>
</gene>
<dbReference type="EMBL" id="JAJCJK010000014">
    <property type="protein sequence ID" value="MCB6938733.1"/>
    <property type="molecule type" value="Genomic_DNA"/>
</dbReference>
<comment type="caution">
    <text evidence="1">The sequence shown here is derived from an EMBL/GenBank/DDBJ whole genome shotgun (WGS) entry which is preliminary data.</text>
</comment>
<evidence type="ECO:0000313" key="1">
    <source>
        <dbReference type="EMBL" id="MCB6938733.1"/>
    </source>
</evidence>
<protein>
    <submittedName>
        <fullName evidence="1">Uncharacterized protein</fullName>
    </submittedName>
</protein>
<organism evidence="1 2">
    <name type="scientific">Agathobacter rectalis</name>
    <dbReference type="NCBI Taxonomy" id="39491"/>
    <lineage>
        <taxon>Bacteria</taxon>
        <taxon>Bacillati</taxon>
        <taxon>Bacillota</taxon>
        <taxon>Clostridia</taxon>
        <taxon>Lachnospirales</taxon>
        <taxon>Lachnospiraceae</taxon>
        <taxon>Agathobacter</taxon>
    </lineage>
</organism>
<name>A0AAW4UGT0_9FIRM</name>
<dbReference type="RefSeq" id="WP_155236586.1">
    <property type="nucleotide sequence ID" value="NZ_JAJCJK010000014.1"/>
</dbReference>
<reference evidence="1" key="1">
    <citation type="submission" date="2021-10" db="EMBL/GenBank/DDBJ databases">
        <title>Collection of gut derived symbiotic bacterial strains cultured from healthy donors.</title>
        <authorList>
            <person name="Lin H."/>
            <person name="Littmann E."/>
            <person name="Kohout C."/>
            <person name="Pamer E.G."/>
        </authorList>
    </citation>
    <scope>NUCLEOTIDE SEQUENCE</scope>
    <source>
        <strain evidence="1">DFI.9.42</strain>
    </source>
</reference>
<evidence type="ECO:0000313" key="2">
    <source>
        <dbReference type="Proteomes" id="UP001197684"/>
    </source>
</evidence>
<accession>A0AAW4UGT0</accession>
<dbReference type="AlphaFoldDB" id="A0AAW4UGT0"/>
<dbReference type="Proteomes" id="UP001197684">
    <property type="component" value="Unassembled WGS sequence"/>
</dbReference>
<sequence length="136" mass="15994">MERIINYRDIPTDKKNDVLNALEQIGFFPAYGGVKTMQRVMEKSVPGSGPQFYFVFREDKLIGYNFLIGDTKRYKAFPWLAISNIDEQKMVVREEMMGMQVAFFEKLGMQDMANHCVRLMEDYRKEIGKRKESDSR</sequence>
<proteinExistence type="predicted"/>